<reference evidence="1 2" key="1">
    <citation type="submission" date="2016-10" db="EMBL/GenBank/DDBJ databases">
        <authorList>
            <person name="de Groot N.N."/>
        </authorList>
    </citation>
    <scope>NUCLEOTIDE SEQUENCE [LARGE SCALE GENOMIC DNA]</scope>
    <source>
        <strain evidence="1 2">DSM 19073</strain>
    </source>
</reference>
<name>A0A1I3LRT2_9RHOB</name>
<evidence type="ECO:0000313" key="1">
    <source>
        <dbReference type="EMBL" id="SFI87459.1"/>
    </source>
</evidence>
<accession>A0A1I3LRT2</accession>
<keyword evidence="2" id="KW-1185">Reference proteome</keyword>
<dbReference type="AlphaFoldDB" id="A0A1I3LRT2"/>
<protein>
    <submittedName>
        <fullName evidence="1">Uncharacterized protein</fullName>
    </submittedName>
</protein>
<sequence length="196" mass="22627">MRFRQEVARLLATDLHPDHRNTVETLSRQNSRAPACRINGRIPVFISEGIADRDAVAGHIQTWSQTPGLCLPAISRIQIVPEDPGLVEIGTRTLVFPEIVLIWPSDRSRGLRRWFRGLTAETWFYWNVRIQELAYSDGGPTPEQRDEAQRYARRMMARSRPMMGRIARVLARPVVVIMRYPVKAALKWQLARMTKR</sequence>
<gene>
    <name evidence="1" type="ORF">SAMN04488095_1615</name>
</gene>
<dbReference type="OrthoDB" id="7876257at2"/>
<dbReference type="EMBL" id="FORA01000002">
    <property type="protein sequence ID" value="SFI87459.1"/>
    <property type="molecule type" value="Genomic_DNA"/>
</dbReference>
<dbReference type="Proteomes" id="UP000199110">
    <property type="component" value="Unassembled WGS sequence"/>
</dbReference>
<proteinExistence type="predicted"/>
<dbReference type="RefSeq" id="WP_139212307.1">
    <property type="nucleotide sequence ID" value="NZ_FORA01000002.1"/>
</dbReference>
<organism evidence="1 2">
    <name type="scientific">Jannaschia pohangensis</name>
    <dbReference type="NCBI Taxonomy" id="390807"/>
    <lineage>
        <taxon>Bacteria</taxon>
        <taxon>Pseudomonadati</taxon>
        <taxon>Pseudomonadota</taxon>
        <taxon>Alphaproteobacteria</taxon>
        <taxon>Rhodobacterales</taxon>
        <taxon>Roseobacteraceae</taxon>
        <taxon>Jannaschia</taxon>
    </lineage>
</organism>
<evidence type="ECO:0000313" key="2">
    <source>
        <dbReference type="Proteomes" id="UP000199110"/>
    </source>
</evidence>